<feature type="compositionally biased region" description="Low complexity" evidence="1">
    <location>
        <begin position="265"/>
        <end position="280"/>
    </location>
</feature>
<keyword evidence="3" id="KW-1185">Reference proteome</keyword>
<reference evidence="2" key="1">
    <citation type="submission" date="2021-03" db="EMBL/GenBank/DDBJ databases">
        <authorList>
            <person name="Bekaert M."/>
        </authorList>
    </citation>
    <scope>NUCLEOTIDE SEQUENCE</scope>
</reference>
<evidence type="ECO:0000256" key="1">
    <source>
        <dbReference type="SAM" id="MobiDB-lite"/>
    </source>
</evidence>
<feature type="compositionally biased region" description="Polar residues" evidence="1">
    <location>
        <begin position="1"/>
        <end position="12"/>
    </location>
</feature>
<sequence>MHDMDNNVSGGSCKSKRNAHLSPSSNLHIWVSQWLRKDVEKELHIFCSGTAITPSSMLEKITNEELSEKQSEYMEKVKRYLNFDIRFLELILCQSVAHYPATGITQHLKDVIKDTIERSMKDPDRFVRSTIREFMIAVQTLARKCEEYRTHLKKTIYEGTFIRFISDFAVLCCLKPECSLVNANGEPTIWENFRGSQCAFSNPDMRLMKRGLPEEFCSSYEETELPVASIVEVKRPSDLKFMNESGRDSVDELVRSMELTKMKQSAGNSSSSDSTSSDNLSAGISRVCRKKKSSSKVITSSRFLPIYNSNKVFGQHAGELLFDLNRCLKDSNAKVGRMPGMIIDGVKVIFTILEIRVSHLEKLRKNQKLDDEDKAFIYYSIPYDILNQTDRNIVMEYFIKLNNVKNYGYSELKKRVCEILREFHIN</sequence>
<feature type="region of interest" description="Disordered" evidence="1">
    <location>
        <begin position="261"/>
        <end position="280"/>
    </location>
</feature>
<dbReference type="EMBL" id="CAJPWZ010001483">
    <property type="protein sequence ID" value="CAG2216410.1"/>
    <property type="molecule type" value="Genomic_DNA"/>
</dbReference>
<dbReference type="Proteomes" id="UP000683360">
    <property type="component" value="Unassembled WGS sequence"/>
</dbReference>
<accession>A0A8S3S721</accession>
<proteinExistence type="predicted"/>
<comment type="caution">
    <text evidence="2">The sequence shown here is derived from an EMBL/GenBank/DDBJ whole genome shotgun (WGS) entry which is preliminary data.</text>
</comment>
<protein>
    <submittedName>
        <fullName evidence="2">Uncharacterized protein</fullName>
    </submittedName>
</protein>
<gene>
    <name evidence="2" type="ORF">MEDL_30140</name>
</gene>
<name>A0A8S3S721_MYTED</name>
<evidence type="ECO:0000313" key="3">
    <source>
        <dbReference type="Proteomes" id="UP000683360"/>
    </source>
</evidence>
<organism evidence="2 3">
    <name type="scientific">Mytilus edulis</name>
    <name type="common">Blue mussel</name>
    <dbReference type="NCBI Taxonomy" id="6550"/>
    <lineage>
        <taxon>Eukaryota</taxon>
        <taxon>Metazoa</taxon>
        <taxon>Spiralia</taxon>
        <taxon>Lophotrochozoa</taxon>
        <taxon>Mollusca</taxon>
        <taxon>Bivalvia</taxon>
        <taxon>Autobranchia</taxon>
        <taxon>Pteriomorphia</taxon>
        <taxon>Mytilida</taxon>
        <taxon>Mytiloidea</taxon>
        <taxon>Mytilidae</taxon>
        <taxon>Mytilinae</taxon>
        <taxon>Mytilus</taxon>
    </lineage>
</organism>
<dbReference type="OrthoDB" id="6073488at2759"/>
<feature type="region of interest" description="Disordered" evidence="1">
    <location>
        <begin position="1"/>
        <end position="20"/>
    </location>
</feature>
<dbReference type="AlphaFoldDB" id="A0A8S3S721"/>
<evidence type="ECO:0000313" key="2">
    <source>
        <dbReference type="EMBL" id="CAG2216410.1"/>
    </source>
</evidence>